<evidence type="ECO:0000313" key="7">
    <source>
        <dbReference type="Proteomes" id="UP000014216"/>
    </source>
</evidence>
<dbReference type="PANTHER" id="PTHR48102:SF7">
    <property type="entry name" value="ATP-DEPENDENT CLP PROTEASE ATP-BINDING SUBUNIT CLPX-LIKE, MITOCHONDRIAL"/>
    <property type="match status" value="1"/>
</dbReference>
<sequence length="581" mass="65302">MKQTQTIRAQDPKKIEKELGEFLNKKFGGNVRIISPTAQPQKSSVNGSVPNKGKKELVDFTIKPAELIAYLDQYVVRQAQAKSVLATKICTHFNRIRHQETREDKGSKITGNIKSNILMLGPTGIGKTYLIKLIARKIGVPFVKADATKFSETGYVGGDVEDLIRDLVKEAEDDIELAECGIVYLDEIDKIAASPDVIGAQVSRSGVQRALLKPMEETEVDLKVPHDPVSMMQELERFQRTGKRVVRRVNTANILFILSGAFTGLTDLVRQRLTRQTIGFNSRLSSTDDDTSLLKQTRAEDLVKFGFESEFIGRVPVRCILETLSETDLYTILKMPNNPVILNKRLDFAAYGIDIVFDDDALTVLAHRAFKENTGARGLVSVVEDALLPFEEKLPSCRISRLVVTKQVINDPLGTLKDLLSDTPAYDWESLHKKASETQIQYITQYIQENADTLVATHGLNLSAARCEMAARYFHAHVLEIDDAVSRITTHYDTIKEIERESSRNMGLDIIFEEDAIDFLMLQILDHGASADDILSKLHNAFYDGLNLIKEKTGKHRFFITKTDLQDSEAYLNQLIRKEIK</sequence>
<evidence type="ECO:0000256" key="1">
    <source>
        <dbReference type="ARBA" id="ARBA00022741"/>
    </source>
</evidence>
<evidence type="ECO:0000256" key="2">
    <source>
        <dbReference type="ARBA" id="ARBA00022840"/>
    </source>
</evidence>
<evidence type="ECO:0000256" key="3">
    <source>
        <dbReference type="ARBA" id="ARBA00023186"/>
    </source>
</evidence>
<dbReference type="EMBL" id="APJX01000003">
    <property type="protein sequence ID" value="EMS80109.1"/>
    <property type="molecule type" value="Genomic_DNA"/>
</dbReference>
<dbReference type="SUPFAM" id="SSF52540">
    <property type="entry name" value="P-loop containing nucleoside triphosphate hydrolases"/>
    <property type="match status" value="1"/>
</dbReference>
<accession>S0G3Q0</accession>
<dbReference type="PATRIC" id="fig|1286635.3.peg.1814"/>
<reference evidence="6 7" key="1">
    <citation type="journal article" date="2013" name="Genome Announc.">
        <title>Draft Genome Sequence of Desulfotignum phosphitoxidans DSM 13687 Strain FiPS-3.</title>
        <authorList>
            <person name="Poehlein A."/>
            <person name="Daniel R."/>
            <person name="Simeonova D.D."/>
        </authorList>
    </citation>
    <scope>NUCLEOTIDE SEQUENCE [LARGE SCALE GENOMIC DNA]</scope>
    <source>
        <strain evidence="6 7">DSM 13687</strain>
    </source>
</reference>
<feature type="domain" description="Clp ATPase C-terminal" evidence="5">
    <location>
        <begin position="324"/>
        <end position="415"/>
    </location>
</feature>
<dbReference type="InterPro" id="IPR027417">
    <property type="entry name" value="P-loop_NTPase"/>
</dbReference>
<feature type="domain" description="AAA+ ATPase" evidence="4">
    <location>
        <begin position="113"/>
        <end position="226"/>
    </location>
</feature>
<dbReference type="PANTHER" id="PTHR48102">
    <property type="entry name" value="ATP-DEPENDENT CLP PROTEASE ATP-BINDING SUBUNIT CLPX-LIKE, MITOCHONDRIAL-RELATED"/>
    <property type="match status" value="1"/>
</dbReference>
<evidence type="ECO:0000259" key="4">
    <source>
        <dbReference type="SMART" id="SM00382"/>
    </source>
</evidence>
<dbReference type="Gene3D" id="3.40.50.300">
    <property type="entry name" value="P-loop containing nucleotide triphosphate hydrolases"/>
    <property type="match status" value="1"/>
</dbReference>
<name>S0G3Q0_9BACT</name>
<gene>
    <name evidence="6" type="primary">clpX</name>
    <name evidence="6" type="ORF">Dpo_3c02520</name>
</gene>
<dbReference type="OrthoDB" id="9804062at2"/>
<dbReference type="GO" id="GO:0051603">
    <property type="term" value="P:proteolysis involved in protein catabolic process"/>
    <property type="evidence" value="ECO:0007669"/>
    <property type="project" value="TreeGrafter"/>
</dbReference>
<comment type="caution">
    <text evidence="6">The sequence shown here is derived from an EMBL/GenBank/DDBJ whole genome shotgun (WGS) entry which is preliminary data.</text>
</comment>
<dbReference type="SMART" id="SM01086">
    <property type="entry name" value="ClpB_D2-small"/>
    <property type="match status" value="1"/>
</dbReference>
<dbReference type="Pfam" id="PF10431">
    <property type="entry name" value="ClpB_D2-small"/>
    <property type="match status" value="1"/>
</dbReference>
<keyword evidence="2 6" id="KW-0067">ATP-binding</keyword>
<dbReference type="InterPro" id="IPR019489">
    <property type="entry name" value="Clp_ATPase_C"/>
</dbReference>
<keyword evidence="3" id="KW-0143">Chaperone</keyword>
<dbReference type="InterPro" id="IPR003593">
    <property type="entry name" value="AAA+_ATPase"/>
</dbReference>
<evidence type="ECO:0000259" key="5">
    <source>
        <dbReference type="SMART" id="SM01086"/>
    </source>
</evidence>
<keyword evidence="7" id="KW-1185">Reference proteome</keyword>
<dbReference type="AlphaFoldDB" id="S0G3Q0"/>
<dbReference type="GO" id="GO:0005524">
    <property type="term" value="F:ATP binding"/>
    <property type="evidence" value="ECO:0007669"/>
    <property type="project" value="UniProtKB-KW"/>
</dbReference>
<evidence type="ECO:0000313" key="6">
    <source>
        <dbReference type="EMBL" id="EMS80109.1"/>
    </source>
</evidence>
<dbReference type="Proteomes" id="UP000014216">
    <property type="component" value="Unassembled WGS sequence"/>
</dbReference>
<dbReference type="GO" id="GO:0008233">
    <property type="term" value="F:peptidase activity"/>
    <property type="evidence" value="ECO:0007669"/>
    <property type="project" value="UniProtKB-KW"/>
</dbReference>
<organism evidence="6 7">
    <name type="scientific">Desulfotignum phosphitoxidans DSM 13687</name>
    <dbReference type="NCBI Taxonomy" id="1286635"/>
    <lineage>
        <taxon>Bacteria</taxon>
        <taxon>Pseudomonadati</taxon>
        <taxon>Thermodesulfobacteriota</taxon>
        <taxon>Desulfobacteria</taxon>
        <taxon>Desulfobacterales</taxon>
        <taxon>Desulfobacteraceae</taxon>
        <taxon>Desulfotignum</taxon>
    </lineage>
</organism>
<dbReference type="RefSeq" id="WP_006965446.1">
    <property type="nucleotide sequence ID" value="NZ_APJX01000003.1"/>
</dbReference>
<dbReference type="Pfam" id="PF07724">
    <property type="entry name" value="AAA_2"/>
    <property type="match status" value="1"/>
</dbReference>
<dbReference type="SMART" id="SM00382">
    <property type="entry name" value="AAA"/>
    <property type="match status" value="1"/>
</dbReference>
<protein>
    <submittedName>
        <fullName evidence="6">ATP-dependent Clp protease ATP-binding subunit ClpX</fullName>
    </submittedName>
</protein>
<proteinExistence type="predicted"/>
<keyword evidence="6" id="KW-0645">Protease</keyword>
<dbReference type="InterPro" id="IPR003959">
    <property type="entry name" value="ATPase_AAA_core"/>
</dbReference>
<keyword evidence="6" id="KW-0378">Hydrolase</keyword>
<dbReference type="InterPro" id="IPR050052">
    <property type="entry name" value="ATP-dep_Clp_protease_ClpX"/>
</dbReference>
<dbReference type="Gene3D" id="1.10.8.60">
    <property type="match status" value="1"/>
</dbReference>
<dbReference type="GO" id="GO:0016887">
    <property type="term" value="F:ATP hydrolysis activity"/>
    <property type="evidence" value="ECO:0007669"/>
    <property type="project" value="InterPro"/>
</dbReference>
<keyword evidence="1" id="KW-0547">Nucleotide-binding</keyword>